<protein>
    <submittedName>
        <fullName evidence="2">Uncharacterized protein LOC123617179</fullName>
    </submittedName>
</protein>
<name>A0A9W3G6X4_CAMBA</name>
<feature type="region of interest" description="Disordered" evidence="1">
    <location>
        <begin position="119"/>
        <end position="158"/>
    </location>
</feature>
<dbReference type="AlphaFoldDB" id="A0A9W3G6X4"/>
<proteinExistence type="predicted"/>
<sequence length="216" mass="23251">MEEWPCRRHAWKGGSCGCAMSGRDSQPSERLLVLGGRQRGRVGCDVLLSLSCVGASRVRVPRRGLHCVGRTALLQLCSASRSPDSITGILPGQTAWRPTRPPQSRAFRRRSFVWTQLKPTRPTSVPSPAGAEPLRKAQRAHGPCGAARTPPAPLPRSEVTSWASSVGRSFTVSCQNMKIVSKKFQDSGSSQNLTSIKRLVCGCVIHPLEGSAAVSL</sequence>
<gene>
    <name evidence="2" type="primary">LOC123617179</name>
</gene>
<dbReference type="RefSeq" id="XP_045373470.1">
    <property type="nucleotide sequence ID" value="XM_045517514.1"/>
</dbReference>
<evidence type="ECO:0000256" key="1">
    <source>
        <dbReference type="SAM" id="MobiDB-lite"/>
    </source>
</evidence>
<organism evidence="2">
    <name type="scientific">Camelus bactrianus</name>
    <name type="common">Bactrian camel</name>
    <dbReference type="NCBI Taxonomy" id="9837"/>
    <lineage>
        <taxon>Eukaryota</taxon>
        <taxon>Metazoa</taxon>
        <taxon>Chordata</taxon>
        <taxon>Craniata</taxon>
        <taxon>Vertebrata</taxon>
        <taxon>Euteleostomi</taxon>
        <taxon>Mammalia</taxon>
        <taxon>Eutheria</taxon>
        <taxon>Laurasiatheria</taxon>
        <taxon>Artiodactyla</taxon>
        <taxon>Tylopoda</taxon>
        <taxon>Camelidae</taxon>
        <taxon>Camelus</taxon>
    </lineage>
</organism>
<accession>A0A9W3G6X4</accession>
<evidence type="ECO:0000313" key="2">
    <source>
        <dbReference type="RefSeq" id="XP_045373470.1"/>
    </source>
</evidence>
<reference evidence="2" key="1">
    <citation type="submission" date="2025-08" db="UniProtKB">
        <authorList>
            <consortium name="RefSeq"/>
        </authorList>
    </citation>
    <scope>IDENTIFICATION</scope>
    <source>
        <tissue evidence="2">Blood</tissue>
    </source>
</reference>